<dbReference type="OrthoDB" id="288942at2759"/>
<evidence type="ECO:0000313" key="3">
    <source>
        <dbReference type="RefSeq" id="XP_033579921.1"/>
    </source>
</evidence>
<accession>A0A6A6YYD7</accession>
<reference evidence="3" key="3">
    <citation type="submission" date="2025-04" db="UniProtKB">
        <authorList>
            <consortium name="RefSeq"/>
        </authorList>
    </citation>
    <scope>IDENTIFICATION</scope>
    <source>
        <strain evidence="3">CBS 304.34</strain>
    </source>
</reference>
<evidence type="ECO:0000313" key="1">
    <source>
        <dbReference type="EMBL" id="KAF2812957.1"/>
    </source>
</evidence>
<protein>
    <recommendedName>
        <fullName evidence="4">F-box domain-containing protein</fullName>
    </recommendedName>
</protein>
<keyword evidence="2" id="KW-1185">Reference proteome</keyword>
<sequence length="334" mass="37963">MKQMLNVLSRRVSNSTSDNLFDTLLESTKTINPQQQCPLFSRLPRELRDEVFAYALLNTCHDPFHRGFPQSERASKKHDIALPLLLTCRAVYSETRYLPISLNAISVGNNASKKGDIAPSFPKRPHQLPERLGNLLHNHAQAIDYTLMQTFLEVGYHFQSFTNFLTGPEPVKYLTLRLERMDWWTWETAPGDVARDGGLALDQSVGAGSVENRPTAGVMRELAQRRRERGRLDGVAIARDEDGAAAGWGVALSRDFPGLKELEMVFESFRAKKAQLEEVVRCAETWEFGMGEEFVLRCVGVERGSWEGGEVERKVEWQRGPFEVTVVRWRRVRA</sequence>
<evidence type="ECO:0008006" key="4">
    <source>
        <dbReference type="Google" id="ProtNLM"/>
    </source>
</evidence>
<proteinExistence type="predicted"/>
<dbReference type="AlphaFoldDB" id="A0A6A6YYD7"/>
<gene>
    <name evidence="1 3" type="ORF">BDZ99DRAFT_568237</name>
</gene>
<dbReference type="GeneID" id="54468660"/>
<organism evidence="1">
    <name type="scientific">Mytilinidion resinicola</name>
    <dbReference type="NCBI Taxonomy" id="574789"/>
    <lineage>
        <taxon>Eukaryota</taxon>
        <taxon>Fungi</taxon>
        <taxon>Dikarya</taxon>
        <taxon>Ascomycota</taxon>
        <taxon>Pezizomycotina</taxon>
        <taxon>Dothideomycetes</taxon>
        <taxon>Pleosporomycetidae</taxon>
        <taxon>Mytilinidiales</taxon>
        <taxon>Mytilinidiaceae</taxon>
        <taxon>Mytilinidion</taxon>
    </lineage>
</organism>
<reference evidence="3" key="2">
    <citation type="submission" date="2020-04" db="EMBL/GenBank/DDBJ databases">
        <authorList>
            <consortium name="NCBI Genome Project"/>
        </authorList>
    </citation>
    <scope>NUCLEOTIDE SEQUENCE</scope>
    <source>
        <strain evidence="3">CBS 304.34</strain>
    </source>
</reference>
<dbReference type="PANTHER" id="PTHR38790">
    <property type="entry name" value="2EXR DOMAIN-CONTAINING PROTEIN-RELATED"/>
    <property type="match status" value="1"/>
</dbReference>
<dbReference type="RefSeq" id="XP_033579921.1">
    <property type="nucleotide sequence ID" value="XM_033727767.1"/>
</dbReference>
<name>A0A6A6YYD7_9PEZI</name>
<reference evidence="1 3" key="1">
    <citation type="journal article" date="2020" name="Stud. Mycol.">
        <title>101 Dothideomycetes genomes: a test case for predicting lifestyles and emergence of pathogens.</title>
        <authorList>
            <person name="Haridas S."/>
            <person name="Albert R."/>
            <person name="Binder M."/>
            <person name="Bloem J."/>
            <person name="Labutti K."/>
            <person name="Salamov A."/>
            <person name="Andreopoulos B."/>
            <person name="Baker S."/>
            <person name="Barry K."/>
            <person name="Bills G."/>
            <person name="Bluhm B."/>
            <person name="Cannon C."/>
            <person name="Castanera R."/>
            <person name="Culley D."/>
            <person name="Daum C."/>
            <person name="Ezra D."/>
            <person name="Gonzalez J."/>
            <person name="Henrissat B."/>
            <person name="Kuo A."/>
            <person name="Liang C."/>
            <person name="Lipzen A."/>
            <person name="Lutzoni F."/>
            <person name="Magnuson J."/>
            <person name="Mondo S."/>
            <person name="Nolan M."/>
            <person name="Ohm R."/>
            <person name="Pangilinan J."/>
            <person name="Park H.-J."/>
            <person name="Ramirez L."/>
            <person name="Alfaro M."/>
            <person name="Sun H."/>
            <person name="Tritt A."/>
            <person name="Yoshinaga Y."/>
            <person name="Zwiers L.-H."/>
            <person name="Turgeon B."/>
            <person name="Goodwin S."/>
            <person name="Spatafora J."/>
            <person name="Crous P."/>
            <person name="Grigoriev I."/>
        </authorList>
    </citation>
    <scope>NUCLEOTIDE SEQUENCE</scope>
    <source>
        <strain evidence="1 3">CBS 304.34</strain>
    </source>
</reference>
<dbReference type="PANTHER" id="PTHR38790:SF4">
    <property type="entry name" value="2EXR DOMAIN-CONTAINING PROTEIN"/>
    <property type="match status" value="1"/>
</dbReference>
<dbReference type="EMBL" id="MU003696">
    <property type="protein sequence ID" value="KAF2812957.1"/>
    <property type="molecule type" value="Genomic_DNA"/>
</dbReference>
<dbReference type="Proteomes" id="UP000504636">
    <property type="component" value="Unplaced"/>
</dbReference>
<evidence type="ECO:0000313" key="2">
    <source>
        <dbReference type="Proteomes" id="UP000504636"/>
    </source>
</evidence>